<organism evidence="2">
    <name type="scientific">Cacopsylla melanoneura</name>
    <dbReference type="NCBI Taxonomy" id="428564"/>
    <lineage>
        <taxon>Eukaryota</taxon>
        <taxon>Metazoa</taxon>
        <taxon>Ecdysozoa</taxon>
        <taxon>Arthropoda</taxon>
        <taxon>Hexapoda</taxon>
        <taxon>Insecta</taxon>
        <taxon>Pterygota</taxon>
        <taxon>Neoptera</taxon>
        <taxon>Paraneoptera</taxon>
        <taxon>Hemiptera</taxon>
        <taxon>Sternorrhyncha</taxon>
        <taxon>Psylloidea</taxon>
        <taxon>Psyllidae</taxon>
        <taxon>Psyllinae</taxon>
        <taxon>Cacopsylla</taxon>
    </lineage>
</organism>
<evidence type="ECO:0000256" key="1">
    <source>
        <dbReference type="SAM" id="Phobius"/>
    </source>
</evidence>
<accession>A0A8D8LSR1</accession>
<keyword evidence="1" id="KW-0472">Membrane</keyword>
<protein>
    <submittedName>
        <fullName evidence="2">Uncharacterized protein</fullName>
    </submittedName>
</protein>
<dbReference type="AlphaFoldDB" id="A0A8D8LSR1"/>
<feature type="transmembrane region" description="Helical" evidence="1">
    <location>
        <begin position="86"/>
        <end position="106"/>
    </location>
</feature>
<proteinExistence type="predicted"/>
<evidence type="ECO:0000313" key="2">
    <source>
        <dbReference type="EMBL" id="CAG6611327.1"/>
    </source>
</evidence>
<keyword evidence="1" id="KW-0812">Transmembrane</keyword>
<name>A0A8D8LSR1_9HEMI</name>
<reference evidence="2" key="1">
    <citation type="submission" date="2021-05" db="EMBL/GenBank/DDBJ databases">
        <authorList>
            <person name="Alioto T."/>
            <person name="Alioto T."/>
            <person name="Gomez Garrido J."/>
        </authorList>
    </citation>
    <scope>NUCLEOTIDE SEQUENCE</scope>
</reference>
<keyword evidence="1" id="KW-1133">Transmembrane helix</keyword>
<sequence length="115" mass="13628">MSCLHCKSAEFWCFWEQDSSVQKVVSELNNVFSNEKKIGVCFRFCINLFFNQFNVIYFVLTELKLQIYLLLQKTKSYVLGTCPGPGLFYTPTLLQFYFPLLFLFLVPTHRREDNE</sequence>
<feature type="transmembrane region" description="Helical" evidence="1">
    <location>
        <begin position="40"/>
        <end position="60"/>
    </location>
</feature>
<dbReference type="EMBL" id="HBUF01021316">
    <property type="protein sequence ID" value="CAG6611327.1"/>
    <property type="molecule type" value="Transcribed_RNA"/>
</dbReference>